<accession>A0A497EMF8</accession>
<feature type="binding site" evidence="3">
    <location>
        <position position="59"/>
    </location>
    <ligand>
        <name>pyruvate</name>
        <dbReference type="ChEBI" id="CHEBI:15361"/>
    </ligand>
</feature>
<comment type="caution">
    <text evidence="4">The sequence shown here is derived from an EMBL/GenBank/DDBJ whole genome shotgun (WGS) entry which is preliminary data.</text>
</comment>
<name>A0A497EMF8_9CREN</name>
<dbReference type="Gene3D" id="3.20.20.70">
    <property type="entry name" value="Aldolase class I"/>
    <property type="match status" value="1"/>
</dbReference>
<dbReference type="PIRSF" id="PIRSF001365">
    <property type="entry name" value="DHDPS"/>
    <property type="match status" value="1"/>
</dbReference>
<evidence type="ECO:0000313" key="4">
    <source>
        <dbReference type="EMBL" id="RLE47310.1"/>
    </source>
</evidence>
<dbReference type="GO" id="GO:0008675">
    <property type="term" value="F:2-dehydro-3-deoxy-phosphogluconate aldolase activity"/>
    <property type="evidence" value="ECO:0007669"/>
    <property type="project" value="UniProtKB-ARBA"/>
</dbReference>
<evidence type="ECO:0000256" key="3">
    <source>
        <dbReference type="PIRSR" id="PIRSR001365-2"/>
    </source>
</evidence>
<keyword evidence="1" id="KW-0456">Lyase</keyword>
<reference evidence="4 5" key="1">
    <citation type="submission" date="2018-06" db="EMBL/GenBank/DDBJ databases">
        <title>Extensive metabolic versatility and redundancy in microbially diverse, dynamic hydrothermal sediments.</title>
        <authorList>
            <person name="Dombrowski N."/>
            <person name="Teske A."/>
            <person name="Baker B.J."/>
        </authorList>
    </citation>
    <scope>NUCLEOTIDE SEQUENCE [LARGE SCALE GENOMIC DNA]</scope>
    <source>
        <strain evidence="4">B66_G16</strain>
    </source>
</reference>
<dbReference type="GO" id="GO:0008840">
    <property type="term" value="F:4-hydroxy-tetrahydrodipicolinate synthase activity"/>
    <property type="evidence" value="ECO:0007669"/>
    <property type="project" value="TreeGrafter"/>
</dbReference>
<dbReference type="CDD" id="cd00408">
    <property type="entry name" value="DHDPS-like"/>
    <property type="match status" value="1"/>
</dbReference>
<dbReference type="PANTHER" id="PTHR12128">
    <property type="entry name" value="DIHYDRODIPICOLINATE SYNTHASE"/>
    <property type="match status" value="1"/>
</dbReference>
<feature type="active site" description="Schiff-base intermediate with substrate" evidence="2">
    <location>
        <position position="176"/>
    </location>
</feature>
<dbReference type="EMBL" id="QMQV01000136">
    <property type="protein sequence ID" value="RLE47310.1"/>
    <property type="molecule type" value="Genomic_DNA"/>
</dbReference>
<dbReference type="Pfam" id="PF00701">
    <property type="entry name" value="DHDPS"/>
    <property type="match status" value="1"/>
</dbReference>
<gene>
    <name evidence="4" type="ORF">DRJ31_09040</name>
</gene>
<dbReference type="PRINTS" id="PR00146">
    <property type="entry name" value="DHPICSNTHASE"/>
</dbReference>
<dbReference type="Proteomes" id="UP000278475">
    <property type="component" value="Unassembled WGS sequence"/>
</dbReference>
<dbReference type="SMART" id="SM01130">
    <property type="entry name" value="DHDPS"/>
    <property type="match status" value="1"/>
</dbReference>
<feature type="active site" description="Proton donor/acceptor" evidence="2">
    <location>
        <position position="147"/>
    </location>
</feature>
<evidence type="ECO:0000256" key="2">
    <source>
        <dbReference type="PIRSR" id="PIRSR001365-1"/>
    </source>
</evidence>
<feature type="binding site" evidence="3">
    <location>
        <position position="219"/>
    </location>
    <ligand>
        <name>pyruvate</name>
        <dbReference type="ChEBI" id="CHEBI:15361"/>
    </ligand>
</feature>
<evidence type="ECO:0008006" key="6">
    <source>
        <dbReference type="Google" id="ProtNLM"/>
    </source>
</evidence>
<dbReference type="InterPro" id="IPR013785">
    <property type="entry name" value="Aldolase_TIM"/>
</dbReference>
<dbReference type="AlphaFoldDB" id="A0A497EMF8"/>
<protein>
    <recommendedName>
        <fullName evidence="6">4-hydroxy-tetrahydrodipicolinate synthase</fullName>
    </recommendedName>
</protein>
<dbReference type="PANTHER" id="PTHR12128:SF66">
    <property type="entry name" value="4-HYDROXY-2-OXOGLUTARATE ALDOLASE, MITOCHONDRIAL"/>
    <property type="match status" value="1"/>
</dbReference>
<evidence type="ECO:0000313" key="5">
    <source>
        <dbReference type="Proteomes" id="UP000278475"/>
    </source>
</evidence>
<organism evidence="4 5">
    <name type="scientific">Thermoproteota archaeon</name>
    <dbReference type="NCBI Taxonomy" id="2056631"/>
    <lineage>
        <taxon>Archaea</taxon>
        <taxon>Thermoproteota</taxon>
    </lineage>
</organism>
<dbReference type="InterPro" id="IPR002220">
    <property type="entry name" value="DapA-like"/>
</dbReference>
<proteinExistence type="predicted"/>
<dbReference type="SUPFAM" id="SSF51569">
    <property type="entry name" value="Aldolase"/>
    <property type="match status" value="1"/>
</dbReference>
<sequence length="330" mass="37155">MKPRDLREYYRKGVLMVVQLTPFKHGSEDLDVDGLRENTEFLVEASKRGPLVLTPAGSTGEHYTLNDEEYQKVLRIVVDVANGKVPVVPGACHSGTKAAVEKAKYAQDIGADGVMVVLPYYHVPTEEGLYLHYKKICESVDIGVVIYNNPDVSKIYMKPHILRRLAEECDNVVAVKENTPNVAILYEQIRRCGDKVPIIQGRGEWWFGLTAFLDVRGYVSGYANFMPDLCLDLLKAGLDKDLKKIQELMKKLEVYEDFIASMGRKYGPSTTILPPPYVDHYLVYSVMKATMDMLGLHGGSMRLPLVNLKEEDVKALEDVVFNKLGLKKIR</sequence>
<evidence type="ECO:0000256" key="1">
    <source>
        <dbReference type="ARBA" id="ARBA00023239"/>
    </source>
</evidence>